<sequence>MILIKILLFFQILALFSNAEPQKGSKPKEDDVVMRICRSNPDYSFCRHFMANEMKVTSPPVPFPHMMESGELKEGAKKKILLIKNEYNPDGTVKIPPNITLDEANERELAKIKSVHHA</sequence>
<evidence type="ECO:0000313" key="1">
    <source>
        <dbReference type="Proteomes" id="UP000887576"/>
    </source>
</evidence>
<protein>
    <submittedName>
        <fullName evidence="2">Uncharacterized protein</fullName>
    </submittedName>
</protein>
<accession>A0AC34RKT6</accession>
<dbReference type="Proteomes" id="UP000887576">
    <property type="component" value="Unplaced"/>
</dbReference>
<name>A0AC34RKT6_9BILA</name>
<proteinExistence type="predicted"/>
<dbReference type="WBParaSite" id="JU765_v2.g7845.t1">
    <property type="protein sequence ID" value="JU765_v2.g7845.t1"/>
    <property type="gene ID" value="JU765_v2.g7845"/>
</dbReference>
<organism evidence="1 2">
    <name type="scientific">Panagrolaimus sp. JU765</name>
    <dbReference type="NCBI Taxonomy" id="591449"/>
    <lineage>
        <taxon>Eukaryota</taxon>
        <taxon>Metazoa</taxon>
        <taxon>Ecdysozoa</taxon>
        <taxon>Nematoda</taxon>
        <taxon>Chromadorea</taxon>
        <taxon>Rhabditida</taxon>
        <taxon>Tylenchina</taxon>
        <taxon>Panagrolaimomorpha</taxon>
        <taxon>Panagrolaimoidea</taxon>
        <taxon>Panagrolaimidae</taxon>
        <taxon>Panagrolaimus</taxon>
    </lineage>
</organism>
<reference evidence="2" key="1">
    <citation type="submission" date="2022-11" db="UniProtKB">
        <authorList>
            <consortium name="WormBaseParasite"/>
        </authorList>
    </citation>
    <scope>IDENTIFICATION</scope>
</reference>
<evidence type="ECO:0000313" key="2">
    <source>
        <dbReference type="WBParaSite" id="JU765_v2.g7845.t1"/>
    </source>
</evidence>